<dbReference type="InterPro" id="IPR014048">
    <property type="entry name" value="MethylDNA_cys_MeTrfase_DNA-bd"/>
</dbReference>
<dbReference type="GO" id="GO:0008168">
    <property type="term" value="F:methyltransferase activity"/>
    <property type="evidence" value="ECO:0007669"/>
    <property type="project" value="UniProtKB-KW"/>
</dbReference>
<evidence type="ECO:0000313" key="4">
    <source>
        <dbReference type="Proteomes" id="UP000257039"/>
    </source>
</evidence>
<feature type="domain" description="Methylated-DNA-[protein]-cysteine S-methyltransferase DNA binding" evidence="2">
    <location>
        <begin position="6"/>
        <end position="86"/>
    </location>
</feature>
<dbReference type="SUPFAM" id="SSF46767">
    <property type="entry name" value="Methylated DNA-protein cysteine methyltransferase, C-terminal domain"/>
    <property type="match status" value="1"/>
</dbReference>
<gene>
    <name evidence="3" type="ORF">B9G39_19150</name>
</gene>
<dbReference type="Gene3D" id="1.10.10.10">
    <property type="entry name" value="Winged helix-like DNA-binding domain superfamily/Winged helix DNA-binding domain"/>
    <property type="match status" value="1"/>
</dbReference>
<dbReference type="PANTHER" id="PTHR42942">
    <property type="entry name" value="6-O-METHYLGUANINE DNA METHYLTRANSFERASE"/>
    <property type="match status" value="1"/>
</dbReference>
<evidence type="ECO:0000313" key="3">
    <source>
        <dbReference type="EMBL" id="RDH45395.1"/>
    </source>
</evidence>
<dbReference type="Pfam" id="PF01035">
    <property type="entry name" value="DNA_binding_1"/>
    <property type="match status" value="1"/>
</dbReference>
<keyword evidence="3" id="KW-0489">Methyltransferase</keyword>
<dbReference type="InterPro" id="IPR052520">
    <property type="entry name" value="ATL_DNA_repair"/>
</dbReference>
<dbReference type="Proteomes" id="UP000257039">
    <property type="component" value="Unassembled WGS sequence"/>
</dbReference>
<dbReference type="GO" id="GO:0006281">
    <property type="term" value="P:DNA repair"/>
    <property type="evidence" value="ECO:0007669"/>
    <property type="project" value="InterPro"/>
</dbReference>
<accession>A0A4P9VPH3</accession>
<dbReference type="InterPro" id="IPR036217">
    <property type="entry name" value="MethylDNA_cys_MeTrfase_DNAb"/>
</dbReference>
<dbReference type="AlphaFoldDB" id="A0A4P9VPH3"/>
<organism evidence="3 4">
    <name type="scientific">Zooshikella ganghwensis</name>
    <dbReference type="NCBI Taxonomy" id="202772"/>
    <lineage>
        <taxon>Bacteria</taxon>
        <taxon>Pseudomonadati</taxon>
        <taxon>Pseudomonadota</taxon>
        <taxon>Gammaproteobacteria</taxon>
        <taxon>Oceanospirillales</taxon>
        <taxon>Zooshikellaceae</taxon>
        <taxon>Zooshikella</taxon>
    </lineage>
</organism>
<name>A0A4P9VPH3_9GAMM</name>
<dbReference type="InterPro" id="IPR036388">
    <property type="entry name" value="WH-like_DNA-bd_sf"/>
</dbReference>
<sequence length="106" mass="11845">MEVSKHERIWQVVSMIPTGKVATYGQVARMAGLKNHSRMVGSVLSQLPPHSGLPWHRVINSKGRISFPQNSPQYNKQKQLLLAEGINFISDKVSLASYQWQTEGSA</sequence>
<dbReference type="PANTHER" id="PTHR42942:SF1">
    <property type="entry name" value="ALKYLTRANSFERASE-LIKE PROTEIN 1"/>
    <property type="match status" value="1"/>
</dbReference>
<protein>
    <submittedName>
        <fullName evidence="3">Cysteine methyltransferase</fullName>
    </submittedName>
</protein>
<dbReference type="CDD" id="cd06445">
    <property type="entry name" value="ATase"/>
    <property type="match status" value="1"/>
</dbReference>
<comment type="caution">
    <text evidence="3">The sequence shown here is derived from an EMBL/GenBank/DDBJ whole genome shotgun (WGS) entry which is preliminary data.</text>
</comment>
<evidence type="ECO:0000256" key="1">
    <source>
        <dbReference type="ARBA" id="ARBA00022763"/>
    </source>
</evidence>
<proteinExistence type="predicted"/>
<keyword evidence="1" id="KW-0227">DNA damage</keyword>
<evidence type="ECO:0000259" key="2">
    <source>
        <dbReference type="Pfam" id="PF01035"/>
    </source>
</evidence>
<dbReference type="GO" id="GO:0032259">
    <property type="term" value="P:methylation"/>
    <property type="evidence" value="ECO:0007669"/>
    <property type="project" value="UniProtKB-KW"/>
</dbReference>
<keyword evidence="4" id="KW-1185">Reference proteome</keyword>
<reference evidence="3 4" key="1">
    <citation type="submission" date="2017-04" db="EMBL/GenBank/DDBJ databases">
        <title>Draft genome sequence of Zooshikella ganghwensis VG4 isolated from Red Sea sediments.</title>
        <authorList>
            <person name="Rehman Z."/>
            <person name="Alam I."/>
            <person name="Kamau A."/>
            <person name="Bajic V."/>
            <person name="Leiknes T."/>
        </authorList>
    </citation>
    <scope>NUCLEOTIDE SEQUENCE [LARGE SCALE GENOMIC DNA]</scope>
    <source>
        <strain evidence="3 4">VG4</strain>
    </source>
</reference>
<keyword evidence="3" id="KW-0808">Transferase</keyword>
<dbReference type="RefSeq" id="WP_094788363.1">
    <property type="nucleotide sequence ID" value="NZ_NDXW01000001.1"/>
</dbReference>
<dbReference type="EMBL" id="NDXW01000001">
    <property type="protein sequence ID" value="RDH45395.1"/>
    <property type="molecule type" value="Genomic_DNA"/>
</dbReference>